<dbReference type="Gene3D" id="3.30.300.20">
    <property type="match status" value="1"/>
</dbReference>
<dbReference type="Proteomes" id="UP000233325">
    <property type="component" value="Unassembled WGS sequence"/>
</dbReference>
<evidence type="ECO:0000313" key="3">
    <source>
        <dbReference type="Proteomes" id="UP000233325"/>
    </source>
</evidence>
<dbReference type="GO" id="GO:0043024">
    <property type="term" value="F:ribosomal small subunit binding"/>
    <property type="evidence" value="ECO:0007669"/>
    <property type="project" value="TreeGrafter"/>
</dbReference>
<dbReference type="GO" id="GO:0005829">
    <property type="term" value="C:cytosol"/>
    <property type="evidence" value="ECO:0007669"/>
    <property type="project" value="TreeGrafter"/>
</dbReference>
<dbReference type="InterPro" id="IPR015946">
    <property type="entry name" value="KH_dom-like_a/b"/>
</dbReference>
<evidence type="ECO:0000313" key="2">
    <source>
        <dbReference type="EMBL" id="PKM88707.1"/>
    </source>
</evidence>
<dbReference type="PANTHER" id="PTHR33515:SF1">
    <property type="entry name" value="RIBOSOME-BINDING FACTOR A, CHLOROPLASTIC-RELATED"/>
    <property type="match status" value="1"/>
</dbReference>
<gene>
    <name evidence="2" type="ORF">CVU83_01255</name>
</gene>
<name>A0A2N2E1X7_9BACT</name>
<dbReference type="AlphaFoldDB" id="A0A2N2E1X7"/>
<proteinExistence type="predicted"/>
<evidence type="ECO:0000256" key="1">
    <source>
        <dbReference type="ARBA" id="ARBA00022517"/>
    </source>
</evidence>
<dbReference type="Pfam" id="PF02033">
    <property type="entry name" value="RBFA"/>
    <property type="match status" value="1"/>
</dbReference>
<sequence>MSKVDQLNELLHRELAAAIGQEVDFPDGLITVAFVSVTPDLQFAKVTVSVLPDKLAGTAIKKLKAASGRLASAIVKKTRLRKVPRLLWDFDPTERKAAVLEEYFQKIDDEDDENFLDETPLEDK</sequence>
<evidence type="ECO:0008006" key="4">
    <source>
        <dbReference type="Google" id="ProtNLM"/>
    </source>
</evidence>
<dbReference type="InterPro" id="IPR023799">
    <property type="entry name" value="RbfA_dom_sf"/>
</dbReference>
<comment type="caution">
    <text evidence="2">The sequence shown here is derived from an EMBL/GenBank/DDBJ whole genome shotgun (WGS) entry which is preliminary data.</text>
</comment>
<accession>A0A2N2E1X7</accession>
<organism evidence="2 3">
    <name type="scientific">Candidatus Falkowbacteria bacterium HGW-Falkowbacteria-2</name>
    <dbReference type="NCBI Taxonomy" id="2013769"/>
    <lineage>
        <taxon>Bacteria</taxon>
        <taxon>Candidatus Falkowiibacteriota</taxon>
    </lineage>
</organism>
<protein>
    <recommendedName>
        <fullName evidence="4">Ribosome-binding factor A</fullName>
    </recommendedName>
</protein>
<dbReference type="GO" id="GO:0006364">
    <property type="term" value="P:rRNA processing"/>
    <property type="evidence" value="ECO:0007669"/>
    <property type="project" value="InterPro"/>
</dbReference>
<keyword evidence="1" id="KW-0690">Ribosome biogenesis</keyword>
<dbReference type="EMBL" id="PHAH01000012">
    <property type="protein sequence ID" value="PKM88707.1"/>
    <property type="molecule type" value="Genomic_DNA"/>
</dbReference>
<dbReference type="PANTHER" id="PTHR33515">
    <property type="entry name" value="RIBOSOME-BINDING FACTOR A, CHLOROPLASTIC-RELATED"/>
    <property type="match status" value="1"/>
</dbReference>
<dbReference type="InterPro" id="IPR000238">
    <property type="entry name" value="RbfA"/>
</dbReference>
<reference evidence="2 3" key="1">
    <citation type="journal article" date="2017" name="ISME J.">
        <title>Potential for microbial H2 and metal transformations associated with novel bacteria and archaea in deep terrestrial subsurface sediments.</title>
        <authorList>
            <person name="Hernsdorf A.W."/>
            <person name="Amano Y."/>
            <person name="Miyakawa K."/>
            <person name="Ise K."/>
            <person name="Suzuki Y."/>
            <person name="Anantharaman K."/>
            <person name="Probst A."/>
            <person name="Burstein D."/>
            <person name="Thomas B.C."/>
            <person name="Banfield J.F."/>
        </authorList>
    </citation>
    <scope>NUCLEOTIDE SEQUENCE [LARGE SCALE GENOMIC DNA]</scope>
    <source>
        <strain evidence="2">HGW-Falkowbacteria-2</strain>
    </source>
</reference>
<dbReference type="SUPFAM" id="SSF89919">
    <property type="entry name" value="Ribosome-binding factor A, RbfA"/>
    <property type="match status" value="1"/>
</dbReference>